<dbReference type="OrthoDB" id="9763290at2"/>
<evidence type="ECO:0000256" key="3">
    <source>
        <dbReference type="ARBA" id="ARBA00048741"/>
    </source>
</evidence>
<gene>
    <name evidence="6" type="ORF">B1199_11285</name>
</gene>
<proteinExistence type="predicted"/>
<dbReference type="InterPro" id="IPR014729">
    <property type="entry name" value="Rossmann-like_a/b/a_fold"/>
</dbReference>
<dbReference type="InterPro" id="IPR051786">
    <property type="entry name" value="ASN_synthetase/amidase"/>
</dbReference>
<evidence type="ECO:0000259" key="5">
    <source>
        <dbReference type="Pfam" id="PF13537"/>
    </source>
</evidence>
<evidence type="ECO:0000259" key="4">
    <source>
        <dbReference type="Pfam" id="PF00733"/>
    </source>
</evidence>
<dbReference type="SUPFAM" id="SSF56235">
    <property type="entry name" value="N-terminal nucleophile aminohydrolases (Ntn hydrolases)"/>
    <property type="match status" value="1"/>
</dbReference>
<dbReference type="Pfam" id="PF00733">
    <property type="entry name" value="Asn_synthase"/>
    <property type="match status" value="1"/>
</dbReference>
<dbReference type="EC" id="6.3.5.4" evidence="2"/>
<dbReference type="GO" id="GO:0004066">
    <property type="term" value="F:asparagine synthase (glutamine-hydrolyzing) activity"/>
    <property type="evidence" value="ECO:0007669"/>
    <property type="project" value="UniProtKB-EC"/>
</dbReference>
<dbReference type="Proteomes" id="UP000194841">
    <property type="component" value="Unassembled WGS sequence"/>
</dbReference>
<comment type="caution">
    <text evidence="6">The sequence shown here is derived from an EMBL/GenBank/DDBJ whole genome shotgun (WGS) entry which is preliminary data.</text>
</comment>
<name>A0A244CPV1_PSEDV</name>
<dbReference type="InterPro" id="IPR029055">
    <property type="entry name" value="Ntn_hydrolases_N"/>
</dbReference>
<evidence type="ECO:0000256" key="2">
    <source>
        <dbReference type="ARBA" id="ARBA00012737"/>
    </source>
</evidence>
<dbReference type="PANTHER" id="PTHR43284:SF1">
    <property type="entry name" value="ASPARAGINE SYNTHETASE"/>
    <property type="match status" value="1"/>
</dbReference>
<comment type="catalytic activity">
    <reaction evidence="3">
        <text>L-aspartate + L-glutamine + ATP + H2O = L-asparagine + L-glutamate + AMP + diphosphate + H(+)</text>
        <dbReference type="Rhea" id="RHEA:12228"/>
        <dbReference type="ChEBI" id="CHEBI:15377"/>
        <dbReference type="ChEBI" id="CHEBI:15378"/>
        <dbReference type="ChEBI" id="CHEBI:29985"/>
        <dbReference type="ChEBI" id="CHEBI:29991"/>
        <dbReference type="ChEBI" id="CHEBI:30616"/>
        <dbReference type="ChEBI" id="CHEBI:33019"/>
        <dbReference type="ChEBI" id="CHEBI:58048"/>
        <dbReference type="ChEBI" id="CHEBI:58359"/>
        <dbReference type="ChEBI" id="CHEBI:456215"/>
        <dbReference type="EC" id="6.3.5.4"/>
    </reaction>
</comment>
<dbReference type="GO" id="GO:0006529">
    <property type="term" value="P:asparagine biosynthetic process"/>
    <property type="evidence" value="ECO:0007669"/>
    <property type="project" value="InterPro"/>
</dbReference>
<sequence length="587" mass="66675">MPGFVGFINEMQINNWTADCFTQLAGQKVSQWQELGCQVQMNAQKTSIAHHNYSNDFFCVDIWGDVLSFDSSGFDDLFRIIEHALLSDEVASFAKKLNGYFVISVLDKRNNTLTLINDRYGMKPLYIWSKDSLLYGFASELKGIILHPKHQQQVDRSALETFIDVGHFLGLETLFTDVKRMPPATVLTVSLTSGLMTKQRYWQWSEIGIDKEIDFDHAIDKAYELFDQAIKRALATCENKQLAITLSGGLDSRVLLAAARQHFDGEIKTYTFGEQGCADALIAAQVADFAGVDNQFTPIDGQNWFDGREEGVWLTDGLKNVLHMHALSSVSSIATHSNYLLNGFLGDVTAGGSYLIANKAQTNLLDMATIRYGKHASKALFDPDYFEGSSSDGVFIFNRGMRFISVGSDLLSNHLNNFKPFMDNDFVDFLYSLPQEMRENGRLYHHMLLKYYPDFFAEIPWQQTGKPISLADSESYHAASGLKQQLKNIIRGSVVESVARRLYRKLSKKHHYVAYDDWLRRPQFKEYTRQLLLAEQAMLPTLLGRDKIELILQQFYSGKEDLKAETIGSLLTLEIYFKQLSLRKKTV</sequence>
<dbReference type="SUPFAM" id="SSF52402">
    <property type="entry name" value="Adenine nucleotide alpha hydrolases-like"/>
    <property type="match status" value="1"/>
</dbReference>
<feature type="domain" description="Glutamine amidotransferase type-2" evidence="5">
    <location>
        <begin position="84"/>
        <end position="144"/>
    </location>
</feature>
<evidence type="ECO:0000256" key="1">
    <source>
        <dbReference type="ARBA" id="ARBA00005187"/>
    </source>
</evidence>
<dbReference type="Pfam" id="PF13537">
    <property type="entry name" value="GATase_7"/>
    <property type="match status" value="1"/>
</dbReference>
<dbReference type="InterPro" id="IPR001962">
    <property type="entry name" value="Asn_synthase"/>
</dbReference>
<dbReference type="Gene3D" id="3.60.20.10">
    <property type="entry name" value="Glutamine Phosphoribosylpyrophosphate, subunit 1, domain 1"/>
    <property type="match status" value="1"/>
</dbReference>
<dbReference type="InterPro" id="IPR017932">
    <property type="entry name" value="GATase_2_dom"/>
</dbReference>
<keyword evidence="7" id="KW-1185">Reference proteome</keyword>
<dbReference type="PANTHER" id="PTHR43284">
    <property type="entry name" value="ASPARAGINE SYNTHETASE (GLUTAMINE-HYDROLYZING)"/>
    <property type="match status" value="1"/>
</dbReference>
<dbReference type="GO" id="GO:0005829">
    <property type="term" value="C:cytosol"/>
    <property type="evidence" value="ECO:0007669"/>
    <property type="project" value="TreeGrafter"/>
</dbReference>
<dbReference type="Gene3D" id="3.40.50.620">
    <property type="entry name" value="HUPs"/>
    <property type="match status" value="1"/>
</dbReference>
<protein>
    <recommendedName>
        <fullName evidence="2">asparagine synthase (glutamine-hydrolyzing)</fullName>
        <ecNumber evidence="2">6.3.5.4</ecNumber>
    </recommendedName>
</protein>
<evidence type="ECO:0000313" key="6">
    <source>
        <dbReference type="EMBL" id="OUL57641.1"/>
    </source>
</evidence>
<reference evidence="6 7" key="1">
    <citation type="submission" date="2017-02" db="EMBL/GenBank/DDBJ databases">
        <title>Pseudoalteromonas ulvae TC14 Genome.</title>
        <authorList>
            <person name="Molmeret M."/>
        </authorList>
    </citation>
    <scope>NUCLEOTIDE SEQUENCE [LARGE SCALE GENOMIC DNA]</scope>
    <source>
        <strain evidence="6">TC14</strain>
    </source>
</reference>
<dbReference type="RefSeq" id="WP_086744226.1">
    <property type="nucleotide sequence ID" value="NZ_MWPV01000003.1"/>
</dbReference>
<dbReference type="AlphaFoldDB" id="A0A244CPV1"/>
<organism evidence="6 7">
    <name type="scientific">Pseudoalteromonas ulvae</name>
    <dbReference type="NCBI Taxonomy" id="107327"/>
    <lineage>
        <taxon>Bacteria</taxon>
        <taxon>Pseudomonadati</taxon>
        <taxon>Pseudomonadota</taxon>
        <taxon>Gammaproteobacteria</taxon>
        <taxon>Alteromonadales</taxon>
        <taxon>Pseudoalteromonadaceae</taxon>
        <taxon>Pseudoalteromonas</taxon>
    </lineage>
</organism>
<comment type="pathway">
    <text evidence="1">Amino-acid biosynthesis; L-asparagine biosynthesis; L-asparagine from L-aspartate (L-Gln route): step 1/1.</text>
</comment>
<feature type="domain" description="Asparagine synthetase" evidence="4">
    <location>
        <begin position="223"/>
        <end position="362"/>
    </location>
</feature>
<evidence type="ECO:0000313" key="7">
    <source>
        <dbReference type="Proteomes" id="UP000194841"/>
    </source>
</evidence>
<dbReference type="EMBL" id="MWPV01000003">
    <property type="protein sequence ID" value="OUL57641.1"/>
    <property type="molecule type" value="Genomic_DNA"/>
</dbReference>
<accession>A0A244CPV1</accession>